<feature type="non-terminal residue" evidence="1">
    <location>
        <position position="103"/>
    </location>
</feature>
<organism evidence="1 2">
    <name type="scientific">Paenibacillus sepulcri</name>
    <dbReference type="NCBI Taxonomy" id="359917"/>
    <lineage>
        <taxon>Bacteria</taxon>
        <taxon>Bacillati</taxon>
        <taxon>Bacillota</taxon>
        <taxon>Bacilli</taxon>
        <taxon>Bacillales</taxon>
        <taxon>Paenibacillaceae</taxon>
        <taxon>Paenibacillus</taxon>
    </lineage>
</organism>
<keyword evidence="2" id="KW-1185">Reference proteome</keyword>
<dbReference type="EMBL" id="JAHZIK010003453">
    <property type="protein sequence ID" value="MBW7461970.1"/>
    <property type="molecule type" value="Genomic_DNA"/>
</dbReference>
<accession>A0ABS7CM39</accession>
<evidence type="ECO:0000313" key="1">
    <source>
        <dbReference type="EMBL" id="MBW7461970.1"/>
    </source>
</evidence>
<proteinExistence type="predicted"/>
<gene>
    <name evidence="1" type="ORF">K0U00_48755</name>
</gene>
<sequence length="103" mass="10926">MGRSRECSLLVSGTPVRATRKDGVGSADEFAAPRTLSKTRSTDDRLARWSLSPAQSAATAAALSYMEGGEASGRTTWIQRIAGLIGGTAPASQQRRFLLWAVT</sequence>
<name>A0ABS7CM39_9BACL</name>
<comment type="caution">
    <text evidence="1">The sequence shown here is derived from an EMBL/GenBank/DDBJ whole genome shotgun (WGS) entry which is preliminary data.</text>
</comment>
<evidence type="ECO:0000313" key="2">
    <source>
        <dbReference type="Proteomes" id="UP001519887"/>
    </source>
</evidence>
<dbReference type="Proteomes" id="UP001519887">
    <property type="component" value="Unassembled WGS sequence"/>
</dbReference>
<protein>
    <submittedName>
        <fullName evidence="1">Uncharacterized protein</fullName>
    </submittedName>
</protein>
<reference evidence="1 2" key="1">
    <citation type="submission" date="2021-07" db="EMBL/GenBank/DDBJ databases">
        <title>Paenibacillus radiodurans sp. nov., isolated from the southeastern edge of Tengger Desert.</title>
        <authorList>
            <person name="Zhang G."/>
        </authorList>
    </citation>
    <scope>NUCLEOTIDE SEQUENCE [LARGE SCALE GENOMIC DNA]</scope>
    <source>
        <strain evidence="1 2">CCM 7311</strain>
    </source>
</reference>